<gene>
    <name evidence="2" type="ORF">BSAL_38570</name>
</gene>
<dbReference type="Proteomes" id="UP000051952">
    <property type="component" value="Unassembled WGS sequence"/>
</dbReference>
<dbReference type="VEuPathDB" id="TriTrypDB:BSAL_38570"/>
<dbReference type="AlphaFoldDB" id="A0A0S4JM74"/>
<keyword evidence="1" id="KW-0732">Signal</keyword>
<organism evidence="2 3">
    <name type="scientific">Bodo saltans</name>
    <name type="common">Flagellated protozoan</name>
    <dbReference type="NCBI Taxonomy" id="75058"/>
    <lineage>
        <taxon>Eukaryota</taxon>
        <taxon>Discoba</taxon>
        <taxon>Euglenozoa</taxon>
        <taxon>Kinetoplastea</taxon>
        <taxon>Metakinetoplastina</taxon>
        <taxon>Eubodonida</taxon>
        <taxon>Bodonidae</taxon>
        <taxon>Bodo</taxon>
    </lineage>
</organism>
<evidence type="ECO:0000313" key="3">
    <source>
        <dbReference type="Proteomes" id="UP000051952"/>
    </source>
</evidence>
<feature type="signal peptide" evidence="1">
    <location>
        <begin position="1"/>
        <end position="28"/>
    </location>
</feature>
<keyword evidence="3" id="KW-1185">Reference proteome</keyword>
<name>A0A0S4JM74_BODSA</name>
<evidence type="ECO:0000256" key="1">
    <source>
        <dbReference type="SAM" id="SignalP"/>
    </source>
</evidence>
<evidence type="ECO:0000313" key="2">
    <source>
        <dbReference type="EMBL" id="CUG92629.1"/>
    </source>
</evidence>
<reference evidence="3" key="1">
    <citation type="submission" date="2015-09" db="EMBL/GenBank/DDBJ databases">
        <authorList>
            <consortium name="Pathogen Informatics"/>
        </authorList>
    </citation>
    <scope>NUCLEOTIDE SEQUENCE [LARGE SCALE GENOMIC DNA]</scope>
    <source>
        <strain evidence="3">Lake Konstanz</strain>
    </source>
</reference>
<evidence type="ECO:0008006" key="4">
    <source>
        <dbReference type="Google" id="ProtNLM"/>
    </source>
</evidence>
<sequence>MSLAFMTRVVTLGVLALLALHIFPTAHSANITYVSGTCKKTVPTFNMSTYYNQESILRTDLSGVDVSGSNWDLGKDGAFVGYNVMYCGLTPTTYGGYLPSTLLQLIQQKGFNVTQSCNMAGILSYPAFHVFILIDRTESVVISNADASAVAAFYTRGGGLYLLTDNCPYNQNVNLIYSKMPDVIARFRLLHNNNVRPFPLTLGNPVADNQFGNHVVFTGVPSMSSGDSLTIPYYDGIQSTGVFANLCTVLVQMTPYICANEPAASYVRAHATYYM</sequence>
<feature type="chain" id="PRO_5006622538" description="Membrane-associated protein" evidence="1">
    <location>
        <begin position="29"/>
        <end position="275"/>
    </location>
</feature>
<dbReference type="OrthoDB" id="9987241at2759"/>
<dbReference type="EMBL" id="CYKH01002071">
    <property type="protein sequence ID" value="CUG92629.1"/>
    <property type="molecule type" value="Genomic_DNA"/>
</dbReference>
<protein>
    <recommendedName>
        <fullName evidence="4">Membrane-associated protein</fullName>
    </recommendedName>
</protein>
<accession>A0A0S4JM74</accession>
<proteinExistence type="predicted"/>